<evidence type="ECO:0000256" key="27">
    <source>
        <dbReference type="ARBA" id="ARBA00072813"/>
    </source>
</evidence>
<evidence type="ECO:0000256" key="4">
    <source>
        <dbReference type="ARBA" id="ARBA00022676"/>
    </source>
</evidence>
<keyword evidence="9" id="KW-0333">Golgi apparatus</keyword>
<comment type="catalytic activity">
    <reaction evidence="19">
        <text>a ganglioside GA1 (d18:1(4E)) + CMP-N-acetyl-beta-neuraminate = a ganglioside GM1b (d18:1(4E)) + CMP + H(+)</text>
        <dbReference type="Rhea" id="RHEA:47560"/>
        <dbReference type="ChEBI" id="CHEBI:15378"/>
        <dbReference type="ChEBI" id="CHEBI:27938"/>
        <dbReference type="ChEBI" id="CHEBI:57812"/>
        <dbReference type="ChEBI" id="CHEBI:60377"/>
        <dbReference type="ChEBI" id="CHEBI:78568"/>
    </reaction>
    <physiologicalReaction direction="left-to-right" evidence="19">
        <dbReference type="Rhea" id="RHEA:47561"/>
    </physiologicalReaction>
</comment>
<evidence type="ECO:0000256" key="28">
    <source>
        <dbReference type="ARBA" id="ARBA00075868"/>
    </source>
</evidence>
<dbReference type="Proteomes" id="UP000693946">
    <property type="component" value="Linkage Group LG8"/>
</dbReference>
<dbReference type="CDD" id="cd23982">
    <property type="entry name" value="GT29_ST3GAL4"/>
    <property type="match status" value="1"/>
</dbReference>
<keyword evidence="35" id="KW-1185">Reference proteome</keyword>
<proteinExistence type="inferred from homology"/>
<comment type="catalytic activity">
    <reaction evidence="21">
        <text>a neolactoside nLc4Cer(d18:1(4E)) + CMP-N-acetyl-beta-neuraminate = a neolactoside IV(3)-alpha-NeuAc-nLc4Cer(d18:1(4E)) + CMP + H(+)</text>
        <dbReference type="Rhea" id="RHEA:18913"/>
        <dbReference type="ChEBI" id="CHEBI:15378"/>
        <dbReference type="ChEBI" id="CHEBI:17006"/>
        <dbReference type="ChEBI" id="CHEBI:57812"/>
        <dbReference type="ChEBI" id="CHEBI:58665"/>
        <dbReference type="ChEBI" id="CHEBI:60377"/>
        <dbReference type="EC" id="2.4.3.6"/>
    </reaction>
    <physiologicalReaction direction="left-to-right" evidence="21">
        <dbReference type="Rhea" id="RHEA:18914"/>
    </physiologicalReaction>
</comment>
<comment type="catalytic activity">
    <reaction evidence="24">
        <text>a neolactoside nLc4Cer + CMP-N-acetyl-beta-neuraminate = a neolactoside IV(3)-alpha-NeuAc-nLc4Cer + CMP + H(+)</text>
        <dbReference type="Rhea" id="RHEA:65432"/>
        <dbReference type="ChEBI" id="CHEBI:15378"/>
        <dbReference type="ChEBI" id="CHEBI:57812"/>
        <dbReference type="ChEBI" id="CHEBI:60377"/>
        <dbReference type="ChEBI" id="CHEBI:90376"/>
        <dbReference type="ChEBI" id="CHEBI:90390"/>
    </reaction>
    <physiologicalReaction direction="left-to-right" evidence="24">
        <dbReference type="Rhea" id="RHEA:65433"/>
    </physiologicalReaction>
</comment>
<organism evidence="34 35">
    <name type="scientific">Solea senegalensis</name>
    <name type="common">Senegalese sole</name>
    <dbReference type="NCBI Taxonomy" id="28829"/>
    <lineage>
        <taxon>Eukaryota</taxon>
        <taxon>Metazoa</taxon>
        <taxon>Chordata</taxon>
        <taxon>Craniata</taxon>
        <taxon>Vertebrata</taxon>
        <taxon>Euteleostomi</taxon>
        <taxon>Actinopterygii</taxon>
        <taxon>Neopterygii</taxon>
        <taxon>Teleostei</taxon>
        <taxon>Neoteleostei</taxon>
        <taxon>Acanthomorphata</taxon>
        <taxon>Carangaria</taxon>
        <taxon>Pleuronectiformes</taxon>
        <taxon>Pleuronectoidei</taxon>
        <taxon>Soleidae</taxon>
        <taxon>Solea</taxon>
    </lineage>
</organism>
<evidence type="ECO:0000256" key="21">
    <source>
        <dbReference type="ARBA" id="ARBA00048162"/>
    </source>
</evidence>
<evidence type="ECO:0000256" key="7">
    <source>
        <dbReference type="ARBA" id="ARBA00022968"/>
    </source>
</evidence>
<dbReference type="Pfam" id="PF00777">
    <property type="entry name" value="Glyco_transf_29"/>
    <property type="match status" value="1"/>
</dbReference>
<evidence type="ECO:0000256" key="31">
    <source>
        <dbReference type="ARBA" id="ARBA00081234"/>
    </source>
</evidence>
<evidence type="ECO:0000256" key="20">
    <source>
        <dbReference type="ARBA" id="ARBA00043773"/>
    </source>
</evidence>
<comment type="caution">
    <text evidence="34">The sequence shown here is derived from an EMBL/GenBank/DDBJ whole genome shotgun (WGS) entry which is preliminary data.</text>
</comment>
<comment type="catalytic activity">
    <reaction evidence="26">
        <text>a ganglioside GT1c (d18:1(4E)) + CMP-N-acetyl-beta-neuraminate = a ganglioside GQ1c (d18:1(4E)) + CMP + H(+)</text>
        <dbReference type="Rhea" id="RHEA:47588"/>
        <dbReference type="ChEBI" id="CHEBI:15378"/>
        <dbReference type="ChEBI" id="CHEBI:57812"/>
        <dbReference type="ChEBI" id="CHEBI:60377"/>
        <dbReference type="ChEBI" id="CHEBI:87789"/>
        <dbReference type="ChEBI" id="CHEBI:87791"/>
    </reaction>
    <physiologicalReaction direction="left-to-right" evidence="26">
        <dbReference type="Rhea" id="RHEA:47589"/>
    </physiologicalReaction>
</comment>
<dbReference type="InterPro" id="IPR051142">
    <property type="entry name" value="Glycosyltransferase_29"/>
</dbReference>
<dbReference type="GO" id="GO:0008118">
    <property type="term" value="F:N-acetyllactosaminide alpha-2,3-sialyltransferase activity"/>
    <property type="evidence" value="ECO:0007669"/>
    <property type="project" value="UniProtKB-EC"/>
</dbReference>
<dbReference type="PANTHER" id="PTHR13713">
    <property type="entry name" value="SIALYLTRANSFERASE"/>
    <property type="match status" value="1"/>
</dbReference>
<evidence type="ECO:0000256" key="30">
    <source>
        <dbReference type="ARBA" id="ARBA00076532"/>
    </source>
</evidence>
<accession>A0AAV6PYA2</accession>
<comment type="similarity">
    <text evidence="3">Belongs to the glycosyltransferase 29 family.</text>
</comment>
<dbReference type="EMBL" id="JAGKHQ010000020">
    <property type="protein sequence ID" value="KAG7478640.1"/>
    <property type="molecule type" value="Genomic_DNA"/>
</dbReference>
<evidence type="ECO:0000256" key="32">
    <source>
        <dbReference type="ARBA" id="ARBA00082801"/>
    </source>
</evidence>
<dbReference type="GO" id="GO:0009247">
    <property type="term" value="P:glycolipid biosynthetic process"/>
    <property type="evidence" value="ECO:0007669"/>
    <property type="project" value="TreeGrafter"/>
</dbReference>
<comment type="subcellular location">
    <subcellularLocation>
        <location evidence="1">Golgi apparatus membrane</location>
        <topology evidence="1">Single-pass type II membrane protein</topology>
    </subcellularLocation>
    <subcellularLocation>
        <location evidence="15">Golgi apparatus</location>
        <location evidence="15">Golgi stack membrane</location>
    </subcellularLocation>
</comment>
<evidence type="ECO:0000256" key="24">
    <source>
        <dbReference type="ARBA" id="ARBA00051076"/>
    </source>
</evidence>
<dbReference type="InterPro" id="IPR001675">
    <property type="entry name" value="Glyco_trans_29"/>
</dbReference>
<evidence type="ECO:0000256" key="19">
    <source>
        <dbReference type="ARBA" id="ARBA00043673"/>
    </source>
</evidence>
<keyword evidence="11 33" id="KW-0472">Membrane</keyword>
<comment type="catalytic activity">
    <reaction evidence="14">
        <text>a beta-D-galactosyl-(1-&gt;3)-N-acetyl-alpha-D-galactosaminyl derivative + CMP-N-acetyl-beta-neuraminate = an N-acetyl-alpha-neuraminyl-(2-&gt;3)-beta-D-galactosyl-(1-&gt;3)-N-acetyl-alpha-D-galactosaminyl derivative + CMP + H(+)</text>
        <dbReference type="Rhea" id="RHEA:21616"/>
        <dbReference type="ChEBI" id="CHEBI:15378"/>
        <dbReference type="ChEBI" id="CHEBI:57812"/>
        <dbReference type="ChEBI" id="CHEBI:60377"/>
        <dbReference type="ChEBI" id="CHEBI:133470"/>
        <dbReference type="ChEBI" id="CHEBI:139596"/>
        <dbReference type="EC" id="2.4.3.4"/>
    </reaction>
    <physiologicalReaction direction="left-to-right" evidence="14">
        <dbReference type="Rhea" id="RHEA:21617"/>
    </physiologicalReaction>
</comment>
<gene>
    <name evidence="34" type="ORF">JOB18_004698</name>
</gene>
<protein>
    <recommendedName>
        <fullName evidence="27">CMP-N-acetylneuraminate-beta-galactosamide-alpha-2,3-sialyltransferase 4</fullName>
        <ecNumber evidence="16">2.4.3.2</ecNumber>
        <ecNumber evidence="17">2.4.3.4</ecNumber>
        <ecNumber evidence="23">2.4.3.6</ecNumber>
    </recommendedName>
    <alternativeName>
        <fullName evidence="28">Alpha 2,3-sialyltransferase IV</fullName>
    </alternativeName>
    <alternativeName>
        <fullName evidence="18">Gal-beta-1,3-GalNAc-alpha-2,3-sialyltransferase</fullName>
    </alternativeName>
    <alternativeName>
        <fullName evidence="30">Gal-beta-1,4-GlcNAc-alpha-2,3-sialyltransferase</fullName>
    </alternativeName>
    <alternativeName>
        <fullName evidence="29">N-acetyllactosaminide alpha-2,3-sialyltransferase</fullName>
    </alternativeName>
    <alternativeName>
        <fullName evidence="31">ST3Gal IV</fullName>
    </alternativeName>
    <alternativeName>
        <fullName evidence="32">Sialyltransferase 4C</fullName>
    </alternativeName>
</protein>
<evidence type="ECO:0000256" key="26">
    <source>
        <dbReference type="ARBA" id="ARBA00052660"/>
    </source>
</evidence>
<evidence type="ECO:0000256" key="23">
    <source>
        <dbReference type="ARBA" id="ARBA00049726"/>
    </source>
</evidence>
<evidence type="ECO:0000256" key="14">
    <source>
        <dbReference type="ARBA" id="ARBA00036292"/>
    </source>
</evidence>
<dbReference type="FunFam" id="3.90.1480.20:FF:000005">
    <property type="entry name" value="ST3 beta-galactoside alpha-2,3-sialyltransferase 4"/>
    <property type="match status" value="1"/>
</dbReference>
<dbReference type="GO" id="GO:0000139">
    <property type="term" value="C:Golgi membrane"/>
    <property type="evidence" value="ECO:0007669"/>
    <property type="project" value="UniProtKB-SubCell"/>
</dbReference>
<comment type="catalytic activity">
    <reaction evidence="25">
        <text>a beta-D-galactosyl-(1-&gt;3)-N-acetyl-beta-D-galactosaminyl derivative + CMP-N-acetyl-beta-neuraminate = an N-acetyl-alpha-neuraminyl-(2-&gt;3)-beta-D-galactosyl-(1-&gt;3)-N-acetyl-beta-D-galactosaminyl derivative + CMP + H(+)</text>
        <dbReference type="Rhea" id="RHEA:52380"/>
        <dbReference type="ChEBI" id="CHEBI:15378"/>
        <dbReference type="ChEBI" id="CHEBI:57812"/>
        <dbReference type="ChEBI" id="CHEBI:60377"/>
        <dbReference type="ChEBI" id="CHEBI:136588"/>
        <dbReference type="ChEBI" id="CHEBI:136589"/>
        <dbReference type="EC" id="2.4.3.2"/>
    </reaction>
    <physiologicalReaction direction="left-to-right" evidence="25">
        <dbReference type="Rhea" id="RHEA:52381"/>
    </physiologicalReaction>
</comment>
<comment type="pathway">
    <text evidence="2">Protein modification; protein glycosylation.</text>
</comment>
<keyword evidence="7" id="KW-0735">Signal-anchor</keyword>
<evidence type="ECO:0000256" key="13">
    <source>
        <dbReference type="ARBA" id="ARBA00023180"/>
    </source>
</evidence>
<keyword evidence="4" id="KW-0328">Glycosyltransferase</keyword>
<sequence>MPSFHHTSSNSSGTKLLLVFGSASGCAYAHASLRREETALECHQRRLELGCIGQQSRLAPRIWISSSAGESTDPQTEMKEGKAWCLRLVLLVFVFVAYYCSNALFQSYVGTSTHLNSSKTLCGDWVTQKKWESLNLNIGRRTQLFLKLDDFFWREHLSKLALPYGIKGSELLLTKVLAVTASYEMPDNIEKLECRTCAVIGNGFAIKNSSLGSVINKYDVVIRLNNAPVKDYEEDVGNKTTMRFFYPESASYDPGLHNEPDTLMVLVPFKQQDLRWLKEILYNEKRVRKGFWKPPPQMWLGDFGKIRVLDPHFLQKTAEDLLQIPLYPKGKQMPVHPTTGILAVFVALNYCDVVHIAGFGYPKSNTQRQPIHYYGRDTMKSMKNSYHDLNHEAEALKRLEDSGAILYLHPHS</sequence>
<evidence type="ECO:0000256" key="11">
    <source>
        <dbReference type="ARBA" id="ARBA00023136"/>
    </source>
</evidence>
<evidence type="ECO:0000256" key="16">
    <source>
        <dbReference type="ARBA" id="ARBA00039106"/>
    </source>
</evidence>
<name>A0AAV6PYA2_SOLSE</name>
<evidence type="ECO:0000256" key="25">
    <source>
        <dbReference type="ARBA" id="ARBA00051975"/>
    </source>
</evidence>
<keyword evidence="12" id="KW-1015">Disulfide bond</keyword>
<evidence type="ECO:0000256" key="6">
    <source>
        <dbReference type="ARBA" id="ARBA00022692"/>
    </source>
</evidence>
<evidence type="ECO:0000256" key="2">
    <source>
        <dbReference type="ARBA" id="ARBA00004922"/>
    </source>
</evidence>
<evidence type="ECO:0000256" key="33">
    <source>
        <dbReference type="SAM" id="Phobius"/>
    </source>
</evidence>
<evidence type="ECO:0000256" key="8">
    <source>
        <dbReference type="ARBA" id="ARBA00022989"/>
    </source>
</evidence>
<dbReference type="AlphaFoldDB" id="A0AAV6PYA2"/>
<reference evidence="34 35" key="1">
    <citation type="journal article" date="2021" name="Sci. Rep.">
        <title>Chromosome anchoring in Senegalese sole (Solea senegalensis) reveals sex-associated markers and genome rearrangements in flatfish.</title>
        <authorList>
            <person name="Guerrero-Cozar I."/>
            <person name="Gomez-Garrido J."/>
            <person name="Berbel C."/>
            <person name="Martinez-Blanch J.F."/>
            <person name="Alioto T."/>
            <person name="Claros M.G."/>
            <person name="Gagnaire P.A."/>
            <person name="Manchado M."/>
        </authorList>
    </citation>
    <scope>NUCLEOTIDE SEQUENCE [LARGE SCALE GENOMIC DNA]</scope>
    <source>
        <strain evidence="34">Sse05_10M</strain>
    </source>
</reference>
<evidence type="ECO:0000256" key="18">
    <source>
        <dbReference type="ARBA" id="ARBA00042448"/>
    </source>
</evidence>
<dbReference type="PANTHER" id="PTHR13713:SF95">
    <property type="entry name" value="CMP-N-ACETYLNEURAMINATE-BETA-GALACTOSAMIDE- ALPHA-2,3-SIALYLTRANSFERASE 4 ISOFORM 1"/>
    <property type="match status" value="1"/>
</dbReference>
<dbReference type="GO" id="GO:0003836">
    <property type="term" value="F:beta-galactoside (CMP) alpha-2,3-sialyltransferase activity"/>
    <property type="evidence" value="ECO:0007669"/>
    <property type="project" value="UniProtKB-EC"/>
</dbReference>
<comment type="catalytic activity">
    <reaction evidence="20">
        <text>a ganglioside GM1 (d18:1(4E)) + CMP-N-acetyl-beta-neuraminate = a ganglioside GD1a (d18:1(4E)) + CMP + H(+)</text>
        <dbReference type="Rhea" id="RHEA:18021"/>
        <dbReference type="ChEBI" id="CHEBI:15378"/>
        <dbReference type="ChEBI" id="CHEBI:57812"/>
        <dbReference type="ChEBI" id="CHEBI:60377"/>
        <dbReference type="ChEBI" id="CHEBI:77709"/>
        <dbReference type="ChEBI" id="CHEBI:78445"/>
        <dbReference type="EC" id="2.4.3.2"/>
    </reaction>
    <physiologicalReaction direction="left-to-right" evidence="20">
        <dbReference type="Rhea" id="RHEA:18022"/>
    </physiologicalReaction>
</comment>
<evidence type="ECO:0000256" key="9">
    <source>
        <dbReference type="ARBA" id="ARBA00023034"/>
    </source>
</evidence>
<evidence type="ECO:0000256" key="29">
    <source>
        <dbReference type="ARBA" id="ARBA00076295"/>
    </source>
</evidence>
<evidence type="ECO:0000256" key="15">
    <source>
        <dbReference type="ARBA" id="ARBA00037859"/>
    </source>
</evidence>
<dbReference type="GO" id="GO:0047288">
    <property type="term" value="F:beta-D-galactosyl-(1-&gt;3)-N-acetyl-beta-D-galactosaminide alpha-2,3- sialyltransferase"/>
    <property type="evidence" value="ECO:0007669"/>
    <property type="project" value="UniProtKB-EC"/>
</dbReference>
<evidence type="ECO:0000256" key="3">
    <source>
        <dbReference type="ARBA" id="ARBA00006003"/>
    </source>
</evidence>
<dbReference type="EC" id="2.4.3.4" evidence="17"/>
<evidence type="ECO:0000256" key="22">
    <source>
        <dbReference type="ARBA" id="ARBA00049294"/>
    </source>
</evidence>
<feature type="transmembrane region" description="Helical" evidence="33">
    <location>
        <begin position="84"/>
        <end position="105"/>
    </location>
</feature>
<keyword evidence="10" id="KW-0443">Lipid metabolism</keyword>
<evidence type="ECO:0000256" key="1">
    <source>
        <dbReference type="ARBA" id="ARBA00004323"/>
    </source>
</evidence>
<dbReference type="GO" id="GO:0032580">
    <property type="term" value="C:Golgi cisterna membrane"/>
    <property type="evidence" value="ECO:0007669"/>
    <property type="project" value="UniProtKB-SubCell"/>
</dbReference>
<keyword evidence="6 33" id="KW-0812">Transmembrane</keyword>
<evidence type="ECO:0000313" key="34">
    <source>
        <dbReference type="EMBL" id="KAG7478640.1"/>
    </source>
</evidence>
<keyword evidence="13" id="KW-0325">Glycoprotein</keyword>
<keyword evidence="8 33" id="KW-1133">Transmembrane helix</keyword>
<dbReference type="EC" id="2.4.3.6" evidence="23"/>
<keyword evidence="5" id="KW-0808">Transferase</keyword>
<evidence type="ECO:0000256" key="5">
    <source>
        <dbReference type="ARBA" id="ARBA00022679"/>
    </source>
</evidence>
<comment type="catalytic activity">
    <reaction evidence="22">
        <text>a beta-D-galactosyl-(1-&gt;4)-N-acetyl-beta-D-glucosaminyl derivative + CMP-N-acetyl-beta-neuraminate = an N-acetyl-alpha-neuraminyl-(2-&gt;3)-beta-D-galactosyl-(1-&gt;4)-N-acetyl-beta-D-glucosaminyl derivative + CMP + H(+)</text>
        <dbReference type="Rhea" id="RHEA:52316"/>
        <dbReference type="ChEBI" id="CHEBI:15378"/>
        <dbReference type="ChEBI" id="CHEBI:57812"/>
        <dbReference type="ChEBI" id="CHEBI:60377"/>
        <dbReference type="ChEBI" id="CHEBI:133507"/>
        <dbReference type="ChEBI" id="CHEBI:136545"/>
        <dbReference type="EC" id="2.4.3.6"/>
    </reaction>
    <physiologicalReaction direction="left-to-right" evidence="22">
        <dbReference type="Rhea" id="RHEA:52317"/>
    </physiologicalReaction>
</comment>
<evidence type="ECO:0000256" key="12">
    <source>
        <dbReference type="ARBA" id="ARBA00023157"/>
    </source>
</evidence>
<dbReference type="EC" id="2.4.3.2" evidence="16"/>
<evidence type="ECO:0000313" key="35">
    <source>
        <dbReference type="Proteomes" id="UP000693946"/>
    </source>
</evidence>
<evidence type="ECO:0000256" key="10">
    <source>
        <dbReference type="ARBA" id="ARBA00023098"/>
    </source>
</evidence>
<evidence type="ECO:0000256" key="17">
    <source>
        <dbReference type="ARBA" id="ARBA00039107"/>
    </source>
</evidence>